<evidence type="ECO:0000256" key="1">
    <source>
        <dbReference type="SAM" id="Phobius"/>
    </source>
</evidence>
<feature type="transmembrane region" description="Helical" evidence="1">
    <location>
        <begin position="77"/>
        <end position="98"/>
    </location>
</feature>
<dbReference type="Proteomes" id="UP001596432">
    <property type="component" value="Unassembled WGS sequence"/>
</dbReference>
<dbReference type="AlphaFoldDB" id="A0ABD5XV50"/>
<dbReference type="GeneID" id="78819184"/>
<feature type="transmembrane region" description="Helical" evidence="1">
    <location>
        <begin position="174"/>
        <end position="191"/>
    </location>
</feature>
<keyword evidence="1" id="KW-0812">Transmembrane</keyword>
<protein>
    <submittedName>
        <fullName evidence="2">Uncharacterized protein</fullName>
    </submittedName>
</protein>
<reference evidence="2 3" key="1">
    <citation type="journal article" date="2019" name="Int. J. Syst. Evol. Microbiol.">
        <title>The Global Catalogue of Microorganisms (GCM) 10K type strain sequencing project: providing services to taxonomists for standard genome sequencing and annotation.</title>
        <authorList>
            <consortium name="The Broad Institute Genomics Platform"/>
            <consortium name="The Broad Institute Genome Sequencing Center for Infectious Disease"/>
            <person name="Wu L."/>
            <person name="Ma J."/>
        </authorList>
    </citation>
    <scope>NUCLEOTIDE SEQUENCE [LARGE SCALE GENOMIC DNA]</scope>
    <source>
        <strain evidence="2 3">XZYJT29</strain>
    </source>
</reference>
<accession>A0ABD5XV50</accession>
<evidence type="ECO:0000313" key="3">
    <source>
        <dbReference type="Proteomes" id="UP001596432"/>
    </source>
</evidence>
<feature type="transmembrane region" description="Helical" evidence="1">
    <location>
        <begin position="150"/>
        <end position="167"/>
    </location>
</feature>
<evidence type="ECO:0000313" key="2">
    <source>
        <dbReference type="EMBL" id="MFC7138938.1"/>
    </source>
</evidence>
<dbReference type="RefSeq" id="WP_274324539.1">
    <property type="nucleotide sequence ID" value="NZ_CP118158.1"/>
</dbReference>
<feature type="transmembrane region" description="Helical" evidence="1">
    <location>
        <begin position="20"/>
        <end position="43"/>
    </location>
</feature>
<proteinExistence type="predicted"/>
<sequence>MERVTVEDVPSRSYRGLELFMLIPPVLMGIFGLGIVVLGLMSFGSSSAAAGTAGAASTAGTTGAAGGGMTALLGGVAIVWILALLFGLASAVAIPLFLYLDAGKIADQDLDWEPSQGLYAVGGFFLSGLVVWHYLYKRHQYVIDWVDTEAWWYLALMGVGIGILGIVGSGIDPMLMPIGLLGLPLFAVGIYKDATYVRLQSDWRPNPVNHFLAAFFTGIIAILGVFYFGYYAYKRHSHVGLI</sequence>
<comment type="caution">
    <text evidence="2">The sequence shown here is derived from an EMBL/GenBank/DDBJ whole genome shotgun (WGS) entry which is preliminary data.</text>
</comment>
<dbReference type="EMBL" id="JBHTAS010000001">
    <property type="protein sequence ID" value="MFC7138938.1"/>
    <property type="molecule type" value="Genomic_DNA"/>
</dbReference>
<feature type="transmembrane region" description="Helical" evidence="1">
    <location>
        <begin position="118"/>
        <end position="135"/>
    </location>
</feature>
<keyword evidence="1" id="KW-0472">Membrane</keyword>
<keyword evidence="3" id="KW-1185">Reference proteome</keyword>
<name>A0ABD5XV50_9EURY</name>
<organism evidence="2 3">
    <name type="scientific">Halosimplex aquaticum</name>
    <dbReference type="NCBI Taxonomy" id="3026162"/>
    <lineage>
        <taxon>Archaea</taxon>
        <taxon>Methanobacteriati</taxon>
        <taxon>Methanobacteriota</taxon>
        <taxon>Stenosarchaea group</taxon>
        <taxon>Halobacteria</taxon>
        <taxon>Halobacteriales</taxon>
        <taxon>Haloarculaceae</taxon>
        <taxon>Halosimplex</taxon>
    </lineage>
</organism>
<keyword evidence="1" id="KW-1133">Transmembrane helix</keyword>
<gene>
    <name evidence="2" type="ORF">ACFQMA_03685</name>
</gene>
<feature type="transmembrane region" description="Helical" evidence="1">
    <location>
        <begin position="211"/>
        <end position="233"/>
    </location>
</feature>